<accession>A0A6P1DAX6</accession>
<dbReference type="EMBL" id="JAAGUZ010000078">
    <property type="protein sequence ID" value="NEW47278.1"/>
    <property type="molecule type" value="Genomic_DNA"/>
</dbReference>
<evidence type="ECO:0000256" key="2">
    <source>
        <dbReference type="ARBA" id="ARBA00022490"/>
    </source>
</evidence>
<evidence type="ECO:0000313" key="3">
    <source>
        <dbReference type="EMBL" id="NEW47278.1"/>
    </source>
</evidence>
<evidence type="ECO:0000313" key="5">
    <source>
        <dbReference type="Proteomes" id="UP000468928"/>
    </source>
</evidence>
<dbReference type="InterPro" id="IPR044159">
    <property type="entry name" value="IQM"/>
</dbReference>
<keyword evidence="6" id="KW-1185">Reference proteome</keyword>
<sequence>MNTTQWQSLANAVLYSVQFEETLDSAVVTRVADGLLTRPLWNLAPEDEYQALTEAVRASGSLTREVPTEHTDAEFRRFLGAVIEHLDSARPWPEPPFELLPDERFEDFMDGHAIAIADRPVATLEGLLGKTFIRREDIFPDFLLLRLRSGTEIGFIWPYWRETNDVAIVTPDRDRPAMEILTELVQHTNLESQEIIPLRTPSTTGEHNARSAYETVPLREEFAGENLPGNRVWNGSQVVYLDEHERQRYRLHIRDGFVYDDEGRPFDTTAAKTLWTPQGGRAIFTMDADGTLYSSPHHVLGQFHHSSLLAGAPVAGAGEIAAMNGVVQLISDHSTHYRPPRHITEQVVDNLRSQGVTIDDQQVEYHWDTGTS</sequence>
<dbReference type="AlphaFoldDB" id="A0A6P1DAX6"/>
<comment type="subcellular location">
    <subcellularLocation>
        <location evidence="1">Cytoplasm</location>
    </subcellularLocation>
</comment>
<dbReference type="Proteomes" id="UP000470876">
    <property type="component" value="Unassembled WGS sequence"/>
</dbReference>
<gene>
    <name evidence="3" type="ORF">GV789_22940</name>
    <name evidence="4" type="ORF">GV794_24845</name>
</gene>
<dbReference type="PANTHER" id="PTHR31250">
    <property type="entry name" value="IQ DOMAIN-CONTAINING PROTEIN IQM3"/>
    <property type="match status" value="1"/>
</dbReference>
<dbReference type="GO" id="GO:0005737">
    <property type="term" value="C:cytoplasm"/>
    <property type="evidence" value="ECO:0007669"/>
    <property type="project" value="UniProtKB-SubCell"/>
</dbReference>
<dbReference type="Proteomes" id="UP000468928">
    <property type="component" value="Unassembled WGS sequence"/>
</dbReference>
<evidence type="ECO:0000256" key="1">
    <source>
        <dbReference type="ARBA" id="ARBA00004496"/>
    </source>
</evidence>
<organism evidence="3 5">
    <name type="scientific">Nocardia cyriacigeorgica</name>
    <dbReference type="NCBI Taxonomy" id="135487"/>
    <lineage>
        <taxon>Bacteria</taxon>
        <taxon>Bacillati</taxon>
        <taxon>Actinomycetota</taxon>
        <taxon>Actinomycetes</taxon>
        <taxon>Mycobacteriales</taxon>
        <taxon>Nocardiaceae</taxon>
        <taxon>Nocardia</taxon>
    </lineage>
</organism>
<reference evidence="5 6" key="1">
    <citation type="submission" date="2020-01" db="EMBL/GenBank/DDBJ databases">
        <title>Genetics and antimicrobial susceptibilities of Nocardia species isolated from the soil; a comparison with species isolated from humans.</title>
        <authorList>
            <person name="Carrasco G."/>
            <person name="Monzon S."/>
            <person name="Sansegundo M."/>
            <person name="Garcia E."/>
            <person name="Garrido N."/>
            <person name="Medina M.J."/>
            <person name="Villalon P."/>
            <person name="Ramirez-Arocha A.C."/>
            <person name="Jimenez P."/>
            <person name="Cuesta I."/>
            <person name="Valdezate S."/>
        </authorList>
    </citation>
    <scope>NUCLEOTIDE SEQUENCE [LARGE SCALE GENOMIC DNA]</scope>
    <source>
        <strain evidence="3 5">CNM20110639</strain>
        <strain evidence="4 6">CNM20110649</strain>
    </source>
</reference>
<dbReference type="RefSeq" id="WP_163827810.1">
    <property type="nucleotide sequence ID" value="NZ_JAAGUX010000066.1"/>
</dbReference>
<dbReference type="EMBL" id="JAAGUX010000066">
    <property type="protein sequence ID" value="NEW58841.1"/>
    <property type="molecule type" value="Genomic_DNA"/>
</dbReference>
<protein>
    <submittedName>
        <fullName evidence="3">Uncharacterized protein</fullName>
    </submittedName>
</protein>
<comment type="caution">
    <text evidence="3">The sequence shown here is derived from an EMBL/GenBank/DDBJ whole genome shotgun (WGS) entry which is preliminary data.</text>
</comment>
<dbReference type="PANTHER" id="PTHR31250:SF27">
    <property type="entry name" value="IQ DOMAIN-CONTAINING PROTEIN IQM5"/>
    <property type="match status" value="1"/>
</dbReference>
<name>A0A6P1DAX6_9NOCA</name>
<evidence type="ECO:0000313" key="6">
    <source>
        <dbReference type="Proteomes" id="UP000470876"/>
    </source>
</evidence>
<proteinExistence type="predicted"/>
<keyword evidence="2" id="KW-0963">Cytoplasm</keyword>
<evidence type="ECO:0000313" key="4">
    <source>
        <dbReference type="EMBL" id="NEW58841.1"/>
    </source>
</evidence>